<feature type="transmembrane region" description="Helical" evidence="6">
    <location>
        <begin position="195"/>
        <end position="219"/>
    </location>
</feature>
<dbReference type="AlphaFoldDB" id="A0A5A7NS26"/>
<dbReference type="PANTHER" id="PTHR30213:SF1">
    <property type="entry name" value="INNER MEMBRANE PROTEIN YHJD"/>
    <property type="match status" value="1"/>
</dbReference>
<comment type="caution">
    <text evidence="7">The sequence shown here is derived from an EMBL/GenBank/DDBJ whole genome shotgun (WGS) entry which is preliminary data.</text>
</comment>
<reference evidence="7 8" key="1">
    <citation type="submission" date="2019-09" db="EMBL/GenBank/DDBJ databases">
        <title>Arthrobacter zafarii sp. nov., a moderately thermotolerant and halotolerant actinobacterium isolated from Cholistan desert soil of Pakistan.</title>
        <authorList>
            <person name="Amin A."/>
            <person name="Ahmed I."/>
            <person name="Khalid N."/>
            <person name="Schumann P."/>
            <person name="Busse H.J."/>
            <person name="Khan I.U."/>
            <person name="Li S."/>
            <person name="Li W.J."/>
        </authorList>
    </citation>
    <scope>NUCLEOTIDE SEQUENCE [LARGE SCALE GENOMIC DNA]</scope>
    <source>
        <strain evidence="7 8">NCCP-1664</strain>
    </source>
</reference>
<protein>
    <submittedName>
        <fullName evidence="7">Uncharacterized protein</fullName>
    </submittedName>
</protein>
<keyword evidence="4 6" id="KW-1133">Transmembrane helix</keyword>
<evidence type="ECO:0000256" key="2">
    <source>
        <dbReference type="ARBA" id="ARBA00022475"/>
    </source>
</evidence>
<feature type="transmembrane region" description="Helical" evidence="6">
    <location>
        <begin position="269"/>
        <end position="288"/>
    </location>
</feature>
<keyword evidence="8" id="KW-1185">Reference proteome</keyword>
<dbReference type="EMBL" id="BKDJ01000011">
    <property type="protein sequence ID" value="GER23694.1"/>
    <property type="molecule type" value="Genomic_DNA"/>
</dbReference>
<feature type="transmembrane region" description="Helical" evidence="6">
    <location>
        <begin position="239"/>
        <end position="257"/>
    </location>
</feature>
<comment type="subcellular location">
    <subcellularLocation>
        <location evidence="1">Cell membrane</location>
        <topology evidence="1">Multi-pass membrane protein</topology>
    </subcellularLocation>
</comment>
<dbReference type="InterPro" id="IPR017039">
    <property type="entry name" value="Virul_fac_BrkB"/>
</dbReference>
<dbReference type="GO" id="GO:0005886">
    <property type="term" value="C:plasma membrane"/>
    <property type="evidence" value="ECO:0007669"/>
    <property type="project" value="UniProtKB-SubCell"/>
</dbReference>
<evidence type="ECO:0000256" key="3">
    <source>
        <dbReference type="ARBA" id="ARBA00022692"/>
    </source>
</evidence>
<dbReference type="Proteomes" id="UP000325307">
    <property type="component" value="Unassembled WGS sequence"/>
</dbReference>
<dbReference type="PANTHER" id="PTHR30213">
    <property type="entry name" value="INNER MEMBRANE PROTEIN YHJD"/>
    <property type="match status" value="1"/>
</dbReference>
<keyword evidence="2" id="KW-1003">Cell membrane</keyword>
<evidence type="ECO:0000313" key="8">
    <source>
        <dbReference type="Proteomes" id="UP000325307"/>
    </source>
</evidence>
<gene>
    <name evidence="7" type="ORF">NCCP1664_21890</name>
</gene>
<proteinExistence type="predicted"/>
<feature type="transmembrane region" description="Helical" evidence="6">
    <location>
        <begin position="85"/>
        <end position="107"/>
    </location>
</feature>
<sequence>MRVRAGAGVHHLQPPADPLDLDALRSAALRRRAMYGAARRRGDGRLKVAVAGLQWLGAQAAAARPLRTWNLYTARRGPLMAAGNAYNMFFSIAAAAVVGFSILGLVLSGNPQWQEAVVRTVARAVPGLIDTGGGGLARPAQLFSARSFGWALAISTATLAFTSLHWISSVRQGVRGIFGLELERINPLVKLARDLGLLVLAGLALLLTTALGALTGAALDLVIGWLRLDAALVAPLARIAGLGLMLALDMMLAVGLFRFASAISMPRRAMLQAALLAGLGATVLRYFSSLLLGTVGNNPLLAPFAVVLGLFVWFNLLSQIYLLAAAWGAVAAADARARAAAEEGLDGLSLRRRAGLLRPSRRRG</sequence>
<accession>A0A5A7NS26</accession>
<keyword evidence="5 6" id="KW-0472">Membrane</keyword>
<organism evidence="7 8">
    <name type="scientific">Zafaria cholistanensis</name>
    <dbReference type="NCBI Taxonomy" id="1682741"/>
    <lineage>
        <taxon>Bacteria</taxon>
        <taxon>Bacillati</taxon>
        <taxon>Actinomycetota</taxon>
        <taxon>Actinomycetes</taxon>
        <taxon>Micrococcales</taxon>
        <taxon>Micrococcaceae</taxon>
        <taxon>Zafaria</taxon>
    </lineage>
</organism>
<evidence type="ECO:0000313" key="7">
    <source>
        <dbReference type="EMBL" id="GER23694.1"/>
    </source>
</evidence>
<evidence type="ECO:0000256" key="4">
    <source>
        <dbReference type="ARBA" id="ARBA00022989"/>
    </source>
</evidence>
<name>A0A5A7NS26_9MICC</name>
<dbReference type="Pfam" id="PF03631">
    <property type="entry name" value="Virul_fac_BrkB"/>
    <property type="match status" value="1"/>
</dbReference>
<evidence type="ECO:0000256" key="5">
    <source>
        <dbReference type="ARBA" id="ARBA00023136"/>
    </source>
</evidence>
<feature type="transmembrane region" description="Helical" evidence="6">
    <location>
        <begin position="148"/>
        <end position="167"/>
    </location>
</feature>
<keyword evidence="3 6" id="KW-0812">Transmembrane</keyword>
<evidence type="ECO:0000256" key="6">
    <source>
        <dbReference type="SAM" id="Phobius"/>
    </source>
</evidence>
<evidence type="ECO:0000256" key="1">
    <source>
        <dbReference type="ARBA" id="ARBA00004651"/>
    </source>
</evidence>